<dbReference type="RefSeq" id="WP_196198252.1">
    <property type="nucleotide sequence ID" value="NZ_JADPRT010000021.1"/>
</dbReference>
<organism evidence="2 3">
    <name type="scientific">Streptacidiphilus fuscans</name>
    <dbReference type="NCBI Taxonomy" id="2789292"/>
    <lineage>
        <taxon>Bacteria</taxon>
        <taxon>Bacillati</taxon>
        <taxon>Actinomycetota</taxon>
        <taxon>Actinomycetes</taxon>
        <taxon>Kitasatosporales</taxon>
        <taxon>Streptomycetaceae</taxon>
        <taxon>Streptacidiphilus</taxon>
    </lineage>
</organism>
<keyword evidence="3" id="KW-1185">Reference proteome</keyword>
<dbReference type="InterPro" id="IPR018649">
    <property type="entry name" value="SHOCT"/>
</dbReference>
<comment type="caution">
    <text evidence="2">The sequence shown here is derived from an EMBL/GenBank/DDBJ whole genome shotgun (WGS) entry which is preliminary data.</text>
</comment>
<gene>
    <name evidence="2" type="ORF">I2501_35180</name>
</gene>
<reference evidence="2" key="1">
    <citation type="submission" date="2020-11" db="EMBL/GenBank/DDBJ databases">
        <title>Isolation and identification of active actinomycetes.</title>
        <authorList>
            <person name="Yu B."/>
        </authorList>
    </citation>
    <scope>NUCLEOTIDE SEQUENCE</scope>
    <source>
        <strain evidence="2">NEAU-YB345</strain>
    </source>
</reference>
<proteinExistence type="predicted"/>
<dbReference type="EMBL" id="JADPRT010000021">
    <property type="protein sequence ID" value="MBF9073269.1"/>
    <property type="molecule type" value="Genomic_DNA"/>
</dbReference>
<evidence type="ECO:0000313" key="3">
    <source>
        <dbReference type="Proteomes" id="UP000657385"/>
    </source>
</evidence>
<dbReference type="AlphaFoldDB" id="A0A931B9Y8"/>
<dbReference type="Proteomes" id="UP000657385">
    <property type="component" value="Unassembled WGS sequence"/>
</dbReference>
<feature type="domain" description="SHOCT" evidence="1">
    <location>
        <begin position="76"/>
        <end position="102"/>
    </location>
</feature>
<sequence length="103" mass="10501">MRPAHRVVVRPVGSPLLRGALVGGAAYAAGRSRARAQADEAAQDQAIADLQSRQAAAAHQPPAPATPLAADDVASKLAQLGTMVQQGLLTPEEFAAAKAKLLS</sequence>
<accession>A0A931B9Y8</accession>
<name>A0A931B9Y8_9ACTN</name>
<dbReference type="Pfam" id="PF09851">
    <property type="entry name" value="SHOCT"/>
    <property type="match status" value="1"/>
</dbReference>
<protein>
    <submittedName>
        <fullName evidence="2">SHOCT domain-containing protein</fullName>
    </submittedName>
</protein>
<evidence type="ECO:0000259" key="1">
    <source>
        <dbReference type="Pfam" id="PF09851"/>
    </source>
</evidence>
<evidence type="ECO:0000313" key="2">
    <source>
        <dbReference type="EMBL" id="MBF9073269.1"/>
    </source>
</evidence>